<reference evidence="3 4" key="1">
    <citation type="submission" date="2013-04" db="EMBL/GenBank/DDBJ databases">
        <title>Oceanicola sp. 22II1-22F33 Genome Sequencing.</title>
        <authorList>
            <person name="Lai Q."/>
            <person name="Li G."/>
            <person name="Shao Z."/>
        </authorList>
    </citation>
    <scope>NUCLEOTIDE SEQUENCE [LARGE SCALE GENOMIC DNA]</scope>
    <source>
        <strain evidence="3 4">22II1-22F33</strain>
    </source>
</reference>
<comment type="caution">
    <text evidence="3">The sequence shown here is derived from an EMBL/GenBank/DDBJ whole genome shotgun (WGS) entry which is preliminary data.</text>
</comment>
<dbReference type="EMBL" id="AQQR01000012">
    <property type="protein sequence ID" value="OWU70360.1"/>
    <property type="molecule type" value="Genomic_DNA"/>
</dbReference>
<feature type="domain" description="Activator of Hsp90 ATPase homologue 1/2-like C-terminal" evidence="2">
    <location>
        <begin position="22"/>
        <end position="152"/>
    </location>
</feature>
<dbReference type="OrthoDB" id="9805228at2"/>
<evidence type="ECO:0000313" key="4">
    <source>
        <dbReference type="Proteomes" id="UP000215377"/>
    </source>
</evidence>
<protein>
    <recommendedName>
        <fullName evidence="2">Activator of Hsp90 ATPase homologue 1/2-like C-terminal domain-containing protein</fullName>
    </recommendedName>
</protein>
<organism evidence="3 4">
    <name type="scientific">Marinibacterium profundimaris</name>
    <dbReference type="NCBI Taxonomy" id="1679460"/>
    <lineage>
        <taxon>Bacteria</taxon>
        <taxon>Pseudomonadati</taxon>
        <taxon>Pseudomonadota</taxon>
        <taxon>Alphaproteobacteria</taxon>
        <taxon>Rhodobacterales</taxon>
        <taxon>Paracoccaceae</taxon>
        <taxon>Marinibacterium</taxon>
    </lineage>
</organism>
<sequence>MSDACQDACHFDTLTLTREIGCPPDRLFALMTDRAARAIWSAPSEDVQIEIDECDIREGGREVARCGPRETPEFQVVSTFHRVAPPAQLILTETLSVGGDLLSVSLVSQEVQATGTGSLLKVTLQIVSVSGAETLDGYGEGWNGALDSLAKMARAGVEQVQ</sequence>
<comment type="similarity">
    <text evidence="1">Belongs to the AHA1 family.</text>
</comment>
<keyword evidence="4" id="KW-1185">Reference proteome</keyword>
<dbReference type="SUPFAM" id="SSF55961">
    <property type="entry name" value="Bet v1-like"/>
    <property type="match status" value="1"/>
</dbReference>
<evidence type="ECO:0000256" key="1">
    <source>
        <dbReference type="ARBA" id="ARBA00006817"/>
    </source>
</evidence>
<evidence type="ECO:0000313" key="3">
    <source>
        <dbReference type="EMBL" id="OWU70360.1"/>
    </source>
</evidence>
<evidence type="ECO:0000259" key="2">
    <source>
        <dbReference type="Pfam" id="PF08327"/>
    </source>
</evidence>
<dbReference type="AlphaFoldDB" id="A0A225NDK0"/>
<dbReference type="Proteomes" id="UP000215377">
    <property type="component" value="Unassembled WGS sequence"/>
</dbReference>
<dbReference type="RefSeq" id="WP_088651776.1">
    <property type="nucleotide sequence ID" value="NZ_AQQR01000012.1"/>
</dbReference>
<dbReference type="Pfam" id="PF08327">
    <property type="entry name" value="AHSA1"/>
    <property type="match status" value="1"/>
</dbReference>
<dbReference type="Gene3D" id="3.30.530.20">
    <property type="match status" value="1"/>
</dbReference>
<name>A0A225NDK0_9RHOB</name>
<gene>
    <name evidence="3" type="ORF">ATO3_20445</name>
</gene>
<dbReference type="InterPro" id="IPR023393">
    <property type="entry name" value="START-like_dom_sf"/>
</dbReference>
<accession>A0A225NDK0</accession>
<proteinExistence type="inferred from homology"/>
<dbReference type="InterPro" id="IPR013538">
    <property type="entry name" value="ASHA1/2-like_C"/>
</dbReference>